<dbReference type="Proteomes" id="UP000239685">
    <property type="component" value="Unassembled WGS sequence"/>
</dbReference>
<dbReference type="EMBL" id="NIQP01000003">
    <property type="protein sequence ID" value="PPB72067.1"/>
    <property type="molecule type" value="Genomic_DNA"/>
</dbReference>
<proteinExistence type="predicted"/>
<sequence length="324" mass="35694">MEELLKFFTVDAMTDIISQKKADQSFITDTFFKNEKPILSSHYELIIKKGSGVILESVNENGEHLVTKNPNETIISVPLPRFPQYDVLSASEMNLLKTLNTQNEQAKSLSVAIGEKLAKQKSNITNTIEYMAAGALFGKIMDGKGNVLFSLAANRKKITITNKTDLLFLLSQIEAAQISELGTPKPYIALITRELYAELLKLATEQELIKSGAAKVVKSDNGGLVLELFGQKFMPYDATYQNQKGKPTSYMSGKQGIVVPVSDDMFELVYCRANHTSAIGKAPSKFFAAAPEVLDKGVGWAIVSESRPLPICNRLDSIVELTFE</sequence>
<organism evidence="1 2">
    <name type="scientific">Campylobacter hyointestinalis subsp. hyointestinalis</name>
    <dbReference type="NCBI Taxonomy" id="91352"/>
    <lineage>
        <taxon>Bacteria</taxon>
        <taxon>Pseudomonadati</taxon>
        <taxon>Campylobacterota</taxon>
        <taxon>Epsilonproteobacteria</taxon>
        <taxon>Campylobacterales</taxon>
        <taxon>Campylobacteraceae</taxon>
        <taxon>Campylobacter</taxon>
    </lineage>
</organism>
<gene>
    <name evidence="1" type="ORF">CDQ78_03815</name>
</gene>
<dbReference type="InterPro" id="IPR005564">
    <property type="entry name" value="Major_capsid_GpE"/>
</dbReference>
<name>A0A855NBB7_CAMHY</name>
<protein>
    <submittedName>
        <fullName evidence="1">Major capsid protein E</fullName>
    </submittedName>
</protein>
<dbReference type="AlphaFoldDB" id="A0A855NBB7"/>
<accession>A0A855NBB7</accession>
<evidence type="ECO:0000313" key="2">
    <source>
        <dbReference type="Proteomes" id="UP000239685"/>
    </source>
</evidence>
<dbReference type="RefSeq" id="WP_104064301.1">
    <property type="nucleotide sequence ID" value="NZ_NIQG01000002.1"/>
</dbReference>
<dbReference type="Gene3D" id="3.15.30.10">
    <property type="entry name" value="putative capsid protein of prophage domain like"/>
    <property type="match status" value="1"/>
</dbReference>
<comment type="caution">
    <text evidence="1">The sequence shown here is derived from an EMBL/GenBank/DDBJ whole genome shotgun (WGS) entry which is preliminary data.</text>
</comment>
<evidence type="ECO:0000313" key="1">
    <source>
        <dbReference type="EMBL" id="PPB72067.1"/>
    </source>
</evidence>
<reference evidence="1 2" key="1">
    <citation type="submission" date="2017-06" db="EMBL/GenBank/DDBJ databases">
        <title>Updating the genomic taxonomy and epidemiology of Campylobacter hyointestinalis; discovery in New Zealand farmed ruminants.</title>
        <authorList>
            <person name="Wilkinson D.A."/>
            <person name="Fayaz A."/>
            <person name="Biggs P.J."/>
            <person name="Midwinter A.C."/>
        </authorList>
    </citation>
    <scope>NUCLEOTIDE SEQUENCE [LARGE SCALE GENOMIC DNA]</scope>
    <source>
        <strain evidence="1 2">S1614a</strain>
    </source>
</reference>
<dbReference type="Pfam" id="PF03864">
    <property type="entry name" value="Phage_cap_E"/>
    <property type="match status" value="1"/>
</dbReference>